<dbReference type="OrthoDB" id="61113at2759"/>
<feature type="transmembrane region" description="Helical" evidence="7">
    <location>
        <begin position="110"/>
        <end position="132"/>
    </location>
</feature>
<dbReference type="EMBL" id="MCFJ01000002">
    <property type="protein sequence ID" value="ORY70040.1"/>
    <property type="molecule type" value="Genomic_DNA"/>
</dbReference>
<feature type="transmembrane region" description="Helical" evidence="7">
    <location>
        <begin position="232"/>
        <end position="251"/>
    </location>
</feature>
<evidence type="ECO:0000256" key="6">
    <source>
        <dbReference type="SAM" id="MobiDB-lite"/>
    </source>
</evidence>
<comment type="similarity">
    <text evidence="5">Belongs to the SAT4 family.</text>
</comment>
<accession>A0A1Y2EEQ6</accession>
<feature type="compositionally biased region" description="Polar residues" evidence="6">
    <location>
        <begin position="336"/>
        <end position="353"/>
    </location>
</feature>
<dbReference type="RefSeq" id="XP_040719990.1">
    <property type="nucleotide sequence ID" value="XM_040865170.1"/>
</dbReference>
<dbReference type="Proteomes" id="UP000193689">
    <property type="component" value="Unassembled WGS sequence"/>
</dbReference>
<feature type="transmembrane region" description="Helical" evidence="7">
    <location>
        <begin position="32"/>
        <end position="53"/>
    </location>
</feature>
<evidence type="ECO:0000256" key="1">
    <source>
        <dbReference type="ARBA" id="ARBA00004141"/>
    </source>
</evidence>
<dbReference type="AlphaFoldDB" id="A0A1Y2EEQ6"/>
<keyword evidence="4 7" id="KW-0472">Membrane</keyword>
<proteinExistence type="inferred from homology"/>
<evidence type="ECO:0000259" key="8">
    <source>
        <dbReference type="Pfam" id="PF20684"/>
    </source>
</evidence>
<sequence length="406" mass="45723">MSNDDNQTLLSLIGAYDNFDEPVPVWNNKATILGIVITFLVVSVICILFRLYTRLFIVKSPGWDDVFVFLFMLSGGTGSVFTCLMTQYGLGKHFILLTDYEIDRYLTSFYIANATYSMSTMLMKLSLLFQYLRIFKQGTFLRRFTIVMIVVIALWGAAFSFISWVPCFPIAGYWDLTISAKCYGYGSPYAKEFAQTFETHAGMNMIFDIIVLGIPISIYFEKGSSAGTRMRLLGLFAMGTVVNIFGIFRLVTIVEHRASSFPTFDPTWYAPVSVVQACLEVDAASICASMPVFWPILSASYDKIFVTREVTITHSHRRLSESGESNEYGDNVELQPRNSGQDSEVTRGSTVHSQKSEKNAHYMDSYILEQVDPLRAERRAGVEASITAERQLKKKSSLFLGHVSSR</sequence>
<keyword evidence="3 7" id="KW-1133">Transmembrane helix</keyword>
<evidence type="ECO:0000256" key="7">
    <source>
        <dbReference type="SAM" id="Phobius"/>
    </source>
</evidence>
<evidence type="ECO:0000256" key="2">
    <source>
        <dbReference type="ARBA" id="ARBA00022692"/>
    </source>
</evidence>
<evidence type="ECO:0000313" key="10">
    <source>
        <dbReference type="Proteomes" id="UP000193689"/>
    </source>
</evidence>
<dbReference type="InParanoid" id="A0A1Y2EEQ6"/>
<dbReference type="GeneID" id="63781382"/>
<feature type="transmembrane region" description="Helical" evidence="7">
    <location>
        <begin position="201"/>
        <end position="220"/>
    </location>
</feature>
<keyword evidence="2 7" id="KW-0812">Transmembrane</keyword>
<dbReference type="InterPro" id="IPR052337">
    <property type="entry name" value="SAT4-like"/>
</dbReference>
<keyword evidence="10" id="KW-1185">Reference proteome</keyword>
<reference evidence="9 10" key="1">
    <citation type="submission" date="2016-07" db="EMBL/GenBank/DDBJ databases">
        <title>Pervasive Adenine N6-methylation of Active Genes in Fungi.</title>
        <authorList>
            <consortium name="DOE Joint Genome Institute"/>
            <person name="Mondo S.J."/>
            <person name="Dannebaum R.O."/>
            <person name="Kuo R.C."/>
            <person name="Labutti K."/>
            <person name="Haridas S."/>
            <person name="Kuo A."/>
            <person name="Salamov A."/>
            <person name="Ahrendt S.R."/>
            <person name="Lipzen A."/>
            <person name="Sullivan W."/>
            <person name="Andreopoulos W.B."/>
            <person name="Clum A."/>
            <person name="Lindquist E."/>
            <person name="Daum C."/>
            <person name="Ramamoorthy G.K."/>
            <person name="Gryganskyi A."/>
            <person name="Culley D."/>
            <person name="Magnuson J.K."/>
            <person name="James T.Y."/>
            <person name="O'Malley M.A."/>
            <person name="Stajich J.E."/>
            <person name="Spatafora J.W."/>
            <person name="Visel A."/>
            <person name="Grigoriev I.V."/>
        </authorList>
    </citation>
    <scope>NUCLEOTIDE SEQUENCE [LARGE SCALE GENOMIC DNA]</scope>
    <source>
        <strain evidence="9 10">CBS 129021</strain>
    </source>
</reference>
<dbReference type="GO" id="GO:0016020">
    <property type="term" value="C:membrane"/>
    <property type="evidence" value="ECO:0007669"/>
    <property type="project" value="UniProtKB-SubCell"/>
</dbReference>
<comment type="subcellular location">
    <subcellularLocation>
        <location evidence="1">Membrane</location>
        <topology evidence="1">Multi-pass membrane protein</topology>
    </subcellularLocation>
</comment>
<feature type="domain" description="Rhodopsin" evidence="8">
    <location>
        <begin position="49"/>
        <end position="298"/>
    </location>
</feature>
<feature type="transmembrane region" description="Helical" evidence="7">
    <location>
        <begin position="65"/>
        <end position="90"/>
    </location>
</feature>
<evidence type="ECO:0000256" key="4">
    <source>
        <dbReference type="ARBA" id="ARBA00023136"/>
    </source>
</evidence>
<protein>
    <recommendedName>
        <fullName evidence="8">Rhodopsin domain-containing protein</fullName>
    </recommendedName>
</protein>
<evidence type="ECO:0000256" key="5">
    <source>
        <dbReference type="ARBA" id="ARBA00038359"/>
    </source>
</evidence>
<dbReference type="PANTHER" id="PTHR33048">
    <property type="entry name" value="PTH11-LIKE INTEGRAL MEMBRANE PROTEIN (AFU_ORTHOLOGUE AFUA_5G11245)"/>
    <property type="match status" value="1"/>
</dbReference>
<organism evidence="9 10">
    <name type="scientific">Pseudomassariella vexata</name>
    <dbReference type="NCBI Taxonomy" id="1141098"/>
    <lineage>
        <taxon>Eukaryota</taxon>
        <taxon>Fungi</taxon>
        <taxon>Dikarya</taxon>
        <taxon>Ascomycota</taxon>
        <taxon>Pezizomycotina</taxon>
        <taxon>Sordariomycetes</taxon>
        <taxon>Xylariomycetidae</taxon>
        <taxon>Amphisphaeriales</taxon>
        <taxon>Pseudomassariaceae</taxon>
        <taxon>Pseudomassariella</taxon>
    </lineage>
</organism>
<dbReference type="Pfam" id="PF20684">
    <property type="entry name" value="Fung_rhodopsin"/>
    <property type="match status" value="1"/>
</dbReference>
<comment type="caution">
    <text evidence="9">The sequence shown here is derived from an EMBL/GenBank/DDBJ whole genome shotgun (WGS) entry which is preliminary data.</text>
</comment>
<feature type="transmembrane region" description="Helical" evidence="7">
    <location>
        <begin position="144"/>
        <end position="165"/>
    </location>
</feature>
<evidence type="ECO:0000256" key="3">
    <source>
        <dbReference type="ARBA" id="ARBA00022989"/>
    </source>
</evidence>
<name>A0A1Y2EEQ6_9PEZI</name>
<dbReference type="InterPro" id="IPR049326">
    <property type="entry name" value="Rhodopsin_dom_fungi"/>
</dbReference>
<dbReference type="PANTHER" id="PTHR33048:SF47">
    <property type="entry name" value="INTEGRAL MEMBRANE PROTEIN-RELATED"/>
    <property type="match status" value="1"/>
</dbReference>
<feature type="region of interest" description="Disordered" evidence="6">
    <location>
        <begin position="316"/>
        <end position="362"/>
    </location>
</feature>
<gene>
    <name evidence="9" type="ORF">BCR38DRAFT_520903</name>
</gene>
<evidence type="ECO:0000313" key="9">
    <source>
        <dbReference type="EMBL" id="ORY70040.1"/>
    </source>
</evidence>